<sequence length="89" mass="9690">MPSHLIVIVPTQPRKRGLFRFNSKERGCGGGWNILGDPRTITIIHQKGGVVESLPRTTNRAVNVCESTNYDGDLFVLSLSLTASLALVV</sequence>
<dbReference type="Proteomes" id="UP001054945">
    <property type="component" value="Unassembled WGS sequence"/>
</dbReference>
<organism evidence="1 2">
    <name type="scientific">Caerostris extrusa</name>
    <name type="common">Bark spider</name>
    <name type="synonym">Caerostris bankana</name>
    <dbReference type="NCBI Taxonomy" id="172846"/>
    <lineage>
        <taxon>Eukaryota</taxon>
        <taxon>Metazoa</taxon>
        <taxon>Ecdysozoa</taxon>
        <taxon>Arthropoda</taxon>
        <taxon>Chelicerata</taxon>
        <taxon>Arachnida</taxon>
        <taxon>Araneae</taxon>
        <taxon>Araneomorphae</taxon>
        <taxon>Entelegynae</taxon>
        <taxon>Araneoidea</taxon>
        <taxon>Araneidae</taxon>
        <taxon>Caerostris</taxon>
    </lineage>
</organism>
<evidence type="ECO:0000313" key="1">
    <source>
        <dbReference type="EMBL" id="GIY67446.1"/>
    </source>
</evidence>
<gene>
    <name evidence="1" type="ORF">CEXT_145981</name>
</gene>
<protein>
    <submittedName>
        <fullName evidence="1">Uncharacterized protein</fullName>
    </submittedName>
</protein>
<proteinExistence type="predicted"/>
<dbReference type="AlphaFoldDB" id="A0AAV4VAS1"/>
<accession>A0AAV4VAS1</accession>
<name>A0AAV4VAS1_CAEEX</name>
<dbReference type="EMBL" id="BPLR01014239">
    <property type="protein sequence ID" value="GIY67446.1"/>
    <property type="molecule type" value="Genomic_DNA"/>
</dbReference>
<comment type="caution">
    <text evidence="1">The sequence shown here is derived from an EMBL/GenBank/DDBJ whole genome shotgun (WGS) entry which is preliminary data.</text>
</comment>
<evidence type="ECO:0000313" key="2">
    <source>
        <dbReference type="Proteomes" id="UP001054945"/>
    </source>
</evidence>
<reference evidence="1 2" key="1">
    <citation type="submission" date="2021-06" db="EMBL/GenBank/DDBJ databases">
        <title>Caerostris extrusa draft genome.</title>
        <authorList>
            <person name="Kono N."/>
            <person name="Arakawa K."/>
        </authorList>
    </citation>
    <scope>NUCLEOTIDE SEQUENCE [LARGE SCALE GENOMIC DNA]</scope>
</reference>
<keyword evidence="2" id="KW-1185">Reference proteome</keyword>